<dbReference type="KEGG" id="dej:AWY79_06960"/>
<dbReference type="Proteomes" id="UP000295506">
    <property type="component" value="Unassembled WGS sequence"/>
</dbReference>
<protein>
    <recommendedName>
        <fullName evidence="5">Terminase</fullName>
    </recommendedName>
</protein>
<accession>A0A126QLR9</accession>
<name>A0A126QLR9_9BACT</name>
<evidence type="ECO:0000313" key="4">
    <source>
        <dbReference type="Proteomes" id="UP000295506"/>
    </source>
</evidence>
<evidence type="ECO:0000313" key="3">
    <source>
        <dbReference type="Proteomes" id="UP000055611"/>
    </source>
</evidence>
<dbReference type="AlphaFoldDB" id="A0A126QLR9"/>
<reference evidence="2 4" key="2">
    <citation type="submission" date="2019-03" db="EMBL/GenBank/DDBJ databases">
        <title>Genomic Encyclopedia of Type Strains, Phase IV (KMG-IV): sequencing the most valuable type-strain genomes for metagenomic binning, comparative biology and taxonomic classification.</title>
        <authorList>
            <person name="Goeker M."/>
        </authorList>
    </citation>
    <scope>NUCLEOTIDE SEQUENCE [LARGE SCALE GENOMIC DNA]</scope>
    <source>
        <strain evidence="2 4">DSM 101483</strain>
    </source>
</reference>
<proteinExistence type="predicted"/>
<evidence type="ECO:0000313" key="1">
    <source>
        <dbReference type="EMBL" id="AMK10864.1"/>
    </source>
</evidence>
<dbReference type="OrthoDB" id="5461093at2"/>
<sequence>MALDAGREYPPETVWHAQELYCVARLTFDQVAEETDVAVSTLKRWSATYGWRDKREKLAQAEADLQADTIMARSVMLKKLIVSQDAQTGFAVSALESLAMKQAEAARAQKLMSAATRNELRPIRTKEDAVAALEEAVELKLNSMLQSPQDLDFKAVQDVRKAMELVAEMKAVETKEKDDGRGVRGTNIEAMLDALR</sequence>
<keyword evidence="3" id="KW-1185">Reference proteome</keyword>
<dbReference type="Proteomes" id="UP000055611">
    <property type="component" value="Chromosome"/>
</dbReference>
<evidence type="ECO:0000313" key="2">
    <source>
        <dbReference type="EMBL" id="TDT91857.1"/>
    </source>
</evidence>
<evidence type="ECO:0008006" key="5">
    <source>
        <dbReference type="Google" id="ProtNLM"/>
    </source>
</evidence>
<dbReference type="RefSeq" id="WP_066801926.1">
    <property type="nucleotide sequence ID" value="NZ_CP014206.1"/>
</dbReference>
<gene>
    <name evidence="1" type="ORF">AWY79_06960</name>
    <name evidence="2" type="ORF">EDC59_101260</name>
</gene>
<reference evidence="1 3" key="1">
    <citation type="journal article" date="2016" name="Front. Microbiol.">
        <title>Genome Sequence of the Piezophilic, Mesophilic Sulfate-Reducing Bacterium Desulfovibrio indicus J2T.</title>
        <authorList>
            <person name="Cao J."/>
            <person name="Maignien L."/>
            <person name="Shao Z."/>
            <person name="Alain K."/>
            <person name="Jebbar M."/>
        </authorList>
    </citation>
    <scope>NUCLEOTIDE SEQUENCE [LARGE SCALE GENOMIC DNA]</scope>
    <source>
        <strain evidence="1 3">J2</strain>
    </source>
</reference>
<organism evidence="2 4">
    <name type="scientific">Pseudodesulfovibrio indicus</name>
    <dbReference type="NCBI Taxonomy" id="1716143"/>
    <lineage>
        <taxon>Bacteria</taxon>
        <taxon>Pseudomonadati</taxon>
        <taxon>Thermodesulfobacteriota</taxon>
        <taxon>Desulfovibrionia</taxon>
        <taxon>Desulfovibrionales</taxon>
        <taxon>Desulfovibrionaceae</taxon>
    </lineage>
</organism>
<dbReference type="EMBL" id="CP014206">
    <property type="protein sequence ID" value="AMK10864.1"/>
    <property type="molecule type" value="Genomic_DNA"/>
</dbReference>
<dbReference type="EMBL" id="SOBK01000001">
    <property type="protein sequence ID" value="TDT91857.1"/>
    <property type="molecule type" value="Genomic_DNA"/>
</dbReference>